<dbReference type="KEGG" id="kbs:EPA93_46140"/>
<feature type="transmembrane region" description="Helical" evidence="7">
    <location>
        <begin position="264"/>
        <end position="287"/>
    </location>
</feature>
<dbReference type="PANTHER" id="PTHR30151:SF20">
    <property type="entry name" value="ABC TRANSPORTER PERMEASE PROTEIN HI_0355-RELATED"/>
    <property type="match status" value="1"/>
</dbReference>
<dbReference type="Pfam" id="PF00528">
    <property type="entry name" value="BPD_transp_1"/>
    <property type="match status" value="1"/>
</dbReference>
<keyword evidence="2 7" id="KW-0813">Transport</keyword>
<comment type="similarity">
    <text evidence="7">Belongs to the binding-protein-dependent transport system permease family.</text>
</comment>
<dbReference type="PANTHER" id="PTHR30151">
    <property type="entry name" value="ALKANE SULFONATE ABC TRANSPORTER-RELATED, MEMBRANE SUBUNIT"/>
    <property type="match status" value="1"/>
</dbReference>
<evidence type="ECO:0000256" key="6">
    <source>
        <dbReference type="ARBA" id="ARBA00023136"/>
    </source>
</evidence>
<dbReference type="GO" id="GO:0055085">
    <property type="term" value="P:transmembrane transport"/>
    <property type="evidence" value="ECO:0007669"/>
    <property type="project" value="InterPro"/>
</dbReference>
<keyword evidence="10" id="KW-1185">Reference proteome</keyword>
<keyword evidence="4 7" id="KW-0812">Transmembrane</keyword>
<feature type="transmembrane region" description="Helical" evidence="7">
    <location>
        <begin position="210"/>
        <end position="231"/>
    </location>
</feature>
<feature type="domain" description="ABC transmembrane type-1" evidence="8">
    <location>
        <begin position="104"/>
        <end position="284"/>
    </location>
</feature>
<gene>
    <name evidence="9" type="ORF">EPA93_46140</name>
</gene>
<dbReference type="GO" id="GO:0005886">
    <property type="term" value="C:plasma membrane"/>
    <property type="evidence" value="ECO:0007669"/>
    <property type="project" value="UniProtKB-SubCell"/>
</dbReference>
<evidence type="ECO:0000256" key="2">
    <source>
        <dbReference type="ARBA" id="ARBA00022448"/>
    </source>
</evidence>
<feature type="transmembrane region" description="Helical" evidence="7">
    <location>
        <begin position="111"/>
        <end position="131"/>
    </location>
</feature>
<dbReference type="Gene3D" id="1.10.3720.10">
    <property type="entry name" value="MetI-like"/>
    <property type="match status" value="1"/>
</dbReference>
<organism evidence="9 10">
    <name type="scientific">Ktedonosporobacter rubrisoli</name>
    <dbReference type="NCBI Taxonomy" id="2509675"/>
    <lineage>
        <taxon>Bacteria</taxon>
        <taxon>Bacillati</taxon>
        <taxon>Chloroflexota</taxon>
        <taxon>Ktedonobacteria</taxon>
        <taxon>Ktedonobacterales</taxon>
        <taxon>Ktedonosporobacteraceae</taxon>
        <taxon>Ktedonosporobacter</taxon>
    </lineage>
</organism>
<name>A0A4P6K4H7_KTERU</name>
<feature type="transmembrane region" description="Helical" evidence="7">
    <location>
        <begin position="143"/>
        <end position="164"/>
    </location>
</feature>
<dbReference type="OrthoDB" id="9785113at2"/>
<evidence type="ECO:0000313" key="9">
    <source>
        <dbReference type="EMBL" id="QBD82955.1"/>
    </source>
</evidence>
<evidence type="ECO:0000256" key="5">
    <source>
        <dbReference type="ARBA" id="ARBA00022989"/>
    </source>
</evidence>
<dbReference type="Proteomes" id="UP000290365">
    <property type="component" value="Chromosome"/>
</dbReference>
<evidence type="ECO:0000256" key="7">
    <source>
        <dbReference type="RuleBase" id="RU363032"/>
    </source>
</evidence>
<evidence type="ECO:0000259" key="8">
    <source>
        <dbReference type="PROSITE" id="PS50928"/>
    </source>
</evidence>
<protein>
    <submittedName>
        <fullName evidence="9">ABC transporter permease</fullName>
    </submittedName>
</protein>
<feature type="transmembrane region" description="Helical" evidence="7">
    <location>
        <begin position="170"/>
        <end position="189"/>
    </location>
</feature>
<evidence type="ECO:0000313" key="10">
    <source>
        <dbReference type="Proteomes" id="UP000290365"/>
    </source>
</evidence>
<dbReference type="PROSITE" id="PS50928">
    <property type="entry name" value="ABC_TM1"/>
    <property type="match status" value="1"/>
</dbReference>
<evidence type="ECO:0000256" key="4">
    <source>
        <dbReference type="ARBA" id="ARBA00022692"/>
    </source>
</evidence>
<proteinExistence type="inferred from homology"/>
<dbReference type="EMBL" id="CP035758">
    <property type="protein sequence ID" value="QBD82955.1"/>
    <property type="molecule type" value="Genomic_DNA"/>
</dbReference>
<evidence type="ECO:0000256" key="1">
    <source>
        <dbReference type="ARBA" id="ARBA00004651"/>
    </source>
</evidence>
<comment type="subcellular location">
    <subcellularLocation>
        <location evidence="1 7">Cell membrane</location>
        <topology evidence="1 7">Multi-pass membrane protein</topology>
    </subcellularLocation>
</comment>
<keyword evidence="3" id="KW-1003">Cell membrane</keyword>
<dbReference type="InterPro" id="IPR000515">
    <property type="entry name" value="MetI-like"/>
</dbReference>
<dbReference type="AlphaFoldDB" id="A0A4P6K4H7"/>
<feature type="transmembrane region" description="Helical" evidence="7">
    <location>
        <begin position="50"/>
        <end position="71"/>
    </location>
</feature>
<evidence type="ECO:0000256" key="3">
    <source>
        <dbReference type="ARBA" id="ARBA00022475"/>
    </source>
</evidence>
<sequence length="306" mass="33196">MERPGKRTYAAGGKEMKTILPQQTSQQRATTRAKISSANVQTRQLQRRRVLIIGAGRIVFLLCLITLWQILSGRFINPLFISSPLAVVEQLQLWLNDGSLWSNTAITLQETLLGLVYGALSGVLAGILLGIQPLVTEILDPFVIALYSIPKVALAPLCILWFGIGLEMKVVLAAVTVFFLVFFNTLTGIRNVDRNLIDAVLLMGGKHWDIVLKVMIPSAAGYILTGLRIAIPYSLIGAVVAELVSSNSGLGYLINDASSKFDTAGVFVALLVLTIIASALNAFVNLIDHKTSRWKAGMTLGKKIIP</sequence>
<keyword evidence="5 7" id="KW-1133">Transmembrane helix</keyword>
<accession>A0A4P6K4H7</accession>
<dbReference type="SUPFAM" id="SSF161098">
    <property type="entry name" value="MetI-like"/>
    <property type="match status" value="1"/>
</dbReference>
<dbReference type="InterPro" id="IPR035906">
    <property type="entry name" value="MetI-like_sf"/>
</dbReference>
<keyword evidence="6 7" id="KW-0472">Membrane</keyword>
<dbReference type="CDD" id="cd06261">
    <property type="entry name" value="TM_PBP2"/>
    <property type="match status" value="1"/>
</dbReference>
<reference evidence="9 10" key="1">
    <citation type="submission" date="2019-01" db="EMBL/GenBank/DDBJ databases">
        <title>Ktedonosporobacter rubrisoli SCAWS-G2.</title>
        <authorList>
            <person name="Huang Y."/>
            <person name="Yan B."/>
        </authorList>
    </citation>
    <scope>NUCLEOTIDE SEQUENCE [LARGE SCALE GENOMIC DNA]</scope>
    <source>
        <strain evidence="9 10">SCAWS-G2</strain>
    </source>
</reference>